<reference evidence="1 2" key="1">
    <citation type="submission" date="2020-04" db="EMBL/GenBank/DDBJ databases">
        <title>Acinetobacter Taxon 24.</title>
        <authorList>
            <person name="Nemec A."/>
            <person name="Radolfova-Krizova L."/>
            <person name="Higgins P.G."/>
            <person name="Spanelova P."/>
        </authorList>
    </citation>
    <scope>NUCLEOTIDE SEQUENCE [LARGE SCALE GENOMIC DNA]</scope>
    <source>
        <strain evidence="1 2">ANC 5084</strain>
    </source>
</reference>
<sequence>MNAQTKSQFSEYLGGYEQGHMSMRLGHTVYVEQGKDIFAEDRKTGELHKVTLEEQVAKPWIRQNFDRERAFQRRKALAIGLQSTHIPSYERKAFNRAKGTHGWSNTRGWN</sequence>
<comment type="caution">
    <text evidence="1">The sequence shown here is derived from an EMBL/GenBank/DDBJ whole genome shotgun (WGS) entry which is preliminary data.</text>
</comment>
<evidence type="ECO:0000313" key="2">
    <source>
        <dbReference type="Proteomes" id="UP000555322"/>
    </source>
</evidence>
<evidence type="ECO:0000313" key="1">
    <source>
        <dbReference type="EMBL" id="NNH25635.1"/>
    </source>
</evidence>
<dbReference type="Proteomes" id="UP000555322">
    <property type="component" value="Unassembled WGS sequence"/>
</dbReference>
<dbReference type="EMBL" id="JABERJ010000007">
    <property type="protein sequence ID" value="NNH25635.1"/>
    <property type="molecule type" value="Genomic_DNA"/>
</dbReference>
<gene>
    <name evidence="1" type="ORF">HLH15_03895</name>
</gene>
<accession>A0ABX1UQZ5</accession>
<organism evidence="1 2">
    <name type="scientific">Acinetobacter terrestris</name>
    <dbReference type="NCBI Taxonomy" id="2529843"/>
    <lineage>
        <taxon>Bacteria</taxon>
        <taxon>Pseudomonadati</taxon>
        <taxon>Pseudomonadota</taxon>
        <taxon>Gammaproteobacteria</taxon>
        <taxon>Moraxellales</taxon>
        <taxon>Moraxellaceae</taxon>
        <taxon>Acinetobacter</taxon>
        <taxon>Acinetobacter Taxon 24</taxon>
    </lineage>
</organism>
<name>A0ABX1UQZ5_9GAMM</name>
<proteinExistence type="predicted"/>
<dbReference type="RefSeq" id="WP_171535807.1">
    <property type="nucleotide sequence ID" value="NZ_JABERJ010000007.1"/>
</dbReference>
<keyword evidence="2" id="KW-1185">Reference proteome</keyword>
<protein>
    <submittedName>
        <fullName evidence="1">Uncharacterized protein</fullName>
    </submittedName>
</protein>